<evidence type="ECO:0000313" key="1">
    <source>
        <dbReference type="EMBL" id="KAI4860557.1"/>
    </source>
</evidence>
<evidence type="ECO:0000313" key="2">
    <source>
        <dbReference type="Proteomes" id="UP001497700"/>
    </source>
</evidence>
<dbReference type="Proteomes" id="UP001497700">
    <property type="component" value="Unassembled WGS sequence"/>
</dbReference>
<accession>A0ACB9YMC6</accession>
<gene>
    <name evidence="1" type="ORF">F4820DRAFT_436547</name>
</gene>
<sequence>MSTIKTVAVAGASGNLGPPIVKQLVEDGFKVTVLTRKGASHTFPPAVAVTEIDYESPESLVEALKGQDAVVSTIGFAGLPQQLPLIQAAVKAGVKRFVPSEFGSDAENAAAIALPPFGPKKAAAEALAKEAAAGTITYTLVSTGPFLDMALAHGMFVNLKSKSANLWNGGGQTFSTTTVASVARAVAGVLRHPEETRNRNVHVHSASTTQNALLAKAKKAVGADGWETTVVSTDDALKKAYAALEKGEVDRIGFISTVIWDGKYGSDFKKVDNDLLGVHELTDAELQSLVDSFAK</sequence>
<proteinExistence type="predicted"/>
<keyword evidence="2" id="KW-1185">Reference proteome</keyword>
<reference evidence="1 2" key="1">
    <citation type="journal article" date="2022" name="New Phytol.">
        <title>Ecological generalism drives hyperdiversity of secondary metabolite gene clusters in xylarialean endophytes.</title>
        <authorList>
            <person name="Franco M.E.E."/>
            <person name="Wisecaver J.H."/>
            <person name="Arnold A.E."/>
            <person name="Ju Y.M."/>
            <person name="Slot J.C."/>
            <person name="Ahrendt S."/>
            <person name="Moore L.P."/>
            <person name="Eastman K.E."/>
            <person name="Scott K."/>
            <person name="Konkel Z."/>
            <person name="Mondo S.J."/>
            <person name="Kuo A."/>
            <person name="Hayes R.D."/>
            <person name="Haridas S."/>
            <person name="Andreopoulos B."/>
            <person name="Riley R."/>
            <person name="LaButti K."/>
            <person name="Pangilinan J."/>
            <person name="Lipzen A."/>
            <person name="Amirebrahimi M."/>
            <person name="Yan J."/>
            <person name="Adam C."/>
            <person name="Keymanesh K."/>
            <person name="Ng V."/>
            <person name="Louie K."/>
            <person name="Northen T."/>
            <person name="Drula E."/>
            <person name="Henrissat B."/>
            <person name="Hsieh H.M."/>
            <person name="Youens-Clark K."/>
            <person name="Lutzoni F."/>
            <person name="Miadlikowska J."/>
            <person name="Eastwood D.C."/>
            <person name="Hamelin R.C."/>
            <person name="Grigoriev I.V."/>
            <person name="U'Ren J.M."/>
        </authorList>
    </citation>
    <scope>NUCLEOTIDE SEQUENCE [LARGE SCALE GENOMIC DNA]</scope>
    <source>
        <strain evidence="1 2">CBS 119005</strain>
    </source>
</reference>
<comment type="caution">
    <text evidence="1">The sequence shown here is derived from an EMBL/GenBank/DDBJ whole genome shotgun (WGS) entry which is preliminary data.</text>
</comment>
<dbReference type="EMBL" id="MU393582">
    <property type="protein sequence ID" value="KAI4860557.1"/>
    <property type="molecule type" value="Genomic_DNA"/>
</dbReference>
<protein>
    <submittedName>
        <fullName evidence="1">NAD(P)-binding protein</fullName>
    </submittedName>
</protein>
<organism evidence="1 2">
    <name type="scientific">Hypoxylon rubiginosum</name>
    <dbReference type="NCBI Taxonomy" id="110542"/>
    <lineage>
        <taxon>Eukaryota</taxon>
        <taxon>Fungi</taxon>
        <taxon>Dikarya</taxon>
        <taxon>Ascomycota</taxon>
        <taxon>Pezizomycotina</taxon>
        <taxon>Sordariomycetes</taxon>
        <taxon>Xylariomycetidae</taxon>
        <taxon>Xylariales</taxon>
        <taxon>Hypoxylaceae</taxon>
        <taxon>Hypoxylon</taxon>
    </lineage>
</organism>
<name>A0ACB9YMC6_9PEZI</name>